<comment type="similarity">
    <text evidence="3">Belongs to the eIF-6 family.</text>
</comment>
<dbReference type="PIRSF" id="PIRSF006413">
    <property type="entry name" value="IF-6"/>
    <property type="match status" value="1"/>
</dbReference>
<dbReference type="GO" id="GO:0043022">
    <property type="term" value="F:ribosome binding"/>
    <property type="evidence" value="ECO:0007669"/>
    <property type="project" value="InterPro"/>
</dbReference>
<dbReference type="Pfam" id="PF01912">
    <property type="entry name" value="eIF-6"/>
    <property type="match status" value="1"/>
</dbReference>
<protein>
    <recommendedName>
        <fullName evidence="3">Translation initiation factor 6</fullName>
        <shortName evidence="3">aIF-6</shortName>
    </recommendedName>
</protein>
<reference evidence="4 5" key="1">
    <citation type="journal article" date="2010" name="Stand. Genomic Sci.">
        <title>Complete genome sequence of Methanothermus fervidus type strain (V24S).</title>
        <authorList>
            <person name="Anderson I."/>
            <person name="Djao O.D."/>
            <person name="Misra M."/>
            <person name="Chertkov O."/>
            <person name="Nolan M."/>
            <person name="Lucas S."/>
            <person name="Lapidus A."/>
            <person name="Del Rio T.G."/>
            <person name="Tice H."/>
            <person name="Cheng J.F."/>
            <person name="Tapia R."/>
            <person name="Han C."/>
            <person name="Goodwin L."/>
            <person name="Pitluck S."/>
            <person name="Liolios K."/>
            <person name="Ivanova N."/>
            <person name="Mavromatis K."/>
            <person name="Mikhailova N."/>
            <person name="Pati A."/>
            <person name="Brambilla E."/>
            <person name="Chen A."/>
            <person name="Palaniappan K."/>
            <person name="Land M."/>
            <person name="Hauser L."/>
            <person name="Chang Y.J."/>
            <person name="Jeffries C.D."/>
            <person name="Sikorski J."/>
            <person name="Spring S."/>
            <person name="Rohde M."/>
            <person name="Eichinger K."/>
            <person name="Huber H."/>
            <person name="Wirth R."/>
            <person name="Goker M."/>
            <person name="Detter J.C."/>
            <person name="Woyke T."/>
            <person name="Bristow J."/>
            <person name="Eisen J.A."/>
            <person name="Markowitz V."/>
            <person name="Hugenholtz P."/>
            <person name="Klenk H.P."/>
            <person name="Kyrpides N.C."/>
        </authorList>
    </citation>
    <scope>NUCLEOTIDE SEQUENCE [LARGE SCALE GENOMIC DNA]</scope>
    <source>
        <strain evidence="5">ATCC 43054 / DSM 2088 / JCM 10308 / V24 S</strain>
    </source>
</reference>
<dbReference type="KEGG" id="mfv:Mfer_0166"/>
<dbReference type="InterPro" id="IPR002769">
    <property type="entry name" value="eIF6"/>
</dbReference>
<dbReference type="EMBL" id="CP002278">
    <property type="protein sequence ID" value="ADP76969.1"/>
    <property type="molecule type" value="Genomic_DNA"/>
</dbReference>
<dbReference type="SMART" id="SM00654">
    <property type="entry name" value="eIF6"/>
    <property type="match status" value="1"/>
</dbReference>
<dbReference type="GO" id="GO:0003743">
    <property type="term" value="F:translation initiation factor activity"/>
    <property type="evidence" value="ECO:0007669"/>
    <property type="project" value="UniProtKB-UniRule"/>
</dbReference>
<comment type="function">
    <text evidence="3">Binds to the 50S ribosomal subunit and prevents its association with the 30S ribosomal subunit to form the 70S initiation complex.</text>
</comment>
<dbReference type="PANTHER" id="PTHR10784">
    <property type="entry name" value="TRANSLATION INITIATION FACTOR 6"/>
    <property type="match status" value="1"/>
</dbReference>
<dbReference type="HOGENOM" id="CLU_071894_1_0_2"/>
<dbReference type="HAMAP" id="MF_00032">
    <property type="entry name" value="eIF_6"/>
    <property type="match status" value="1"/>
</dbReference>
<organism evidence="4 5">
    <name type="scientific">Methanothermus fervidus (strain ATCC 43054 / DSM 2088 / JCM 10308 / V24 S)</name>
    <dbReference type="NCBI Taxonomy" id="523846"/>
    <lineage>
        <taxon>Archaea</taxon>
        <taxon>Methanobacteriati</taxon>
        <taxon>Methanobacteriota</taxon>
        <taxon>Methanomada group</taxon>
        <taxon>Methanobacteria</taxon>
        <taxon>Methanobacteriales</taxon>
        <taxon>Methanothermaceae</taxon>
        <taxon>Methanothermus</taxon>
    </lineage>
</organism>
<dbReference type="SUPFAM" id="SSF55909">
    <property type="entry name" value="Pentein"/>
    <property type="match status" value="1"/>
</dbReference>
<gene>
    <name evidence="3" type="primary">eif6</name>
    <name evidence="4" type="ordered locus">Mfer_0166</name>
</gene>
<dbReference type="Proteomes" id="UP000002315">
    <property type="component" value="Chromosome"/>
</dbReference>
<evidence type="ECO:0000256" key="3">
    <source>
        <dbReference type="HAMAP-Rule" id="MF_00032"/>
    </source>
</evidence>
<dbReference type="GO" id="GO:0042256">
    <property type="term" value="P:cytosolic ribosome assembly"/>
    <property type="evidence" value="ECO:0007669"/>
    <property type="project" value="InterPro"/>
</dbReference>
<dbReference type="Gene3D" id="3.75.10.10">
    <property type="entry name" value="L-arginine/glycine Amidinotransferase, Chain A"/>
    <property type="match status" value="1"/>
</dbReference>
<keyword evidence="5" id="KW-1185">Reference proteome</keyword>
<keyword evidence="1 3" id="KW-0396">Initiation factor</keyword>
<keyword evidence="2 3" id="KW-0648">Protein biosynthesis</keyword>
<proteinExistence type="inferred from homology"/>
<evidence type="ECO:0000256" key="2">
    <source>
        <dbReference type="ARBA" id="ARBA00022917"/>
    </source>
</evidence>
<name>E3GXD7_METFV</name>
<evidence type="ECO:0000313" key="4">
    <source>
        <dbReference type="EMBL" id="ADP76969.1"/>
    </source>
</evidence>
<evidence type="ECO:0000256" key="1">
    <source>
        <dbReference type="ARBA" id="ARBA00022540"/>
    </source>
</evidence>
<accession>E3GXD7</accession>
<dbReference type="OrthoDB" id="33582at2157"/>
<dbReference type="NCBIfam" id="TIGR00323">
    <property type="entry name" value="eIF-6"/>
    <property type="match status" value="1"/>
</dbReference>
<sequence>MIKRIEISEGSFIGAYVSVTEDIALVSTHLPKSVKRDIKEVLDVEVFEITIAGSELVGVLSVGNSNGILVPNNIMDQEMKILEDIGVNVGIVEDKHTALGNLILSNDYGAIISPLFSPEAVNTIKDTLDVNVKDLLLGTYTIVGSVGIATNKGALLHPDVKEKELETVEKVLKVPADLGTVNHGMIFIGSCMIANSKGVLVSKETTGPELARIEEALGLIEG</sequence>
<dbReference type="STRING" id="523846.Mfer_0166"/>
<evidence type="ECO:0000313" key="5">
    <source>
        <dbReference type="Proteomes" id="UP000002315"/>
    </source>
</evidence>
<dbReference type="AlphaFoldDB" id="E3GXD7"/>